<accession>B8CG92</accession>
<name>B8CG92_THAPS</name>
<dbReference type="PANTHER" id="PTHR11012">
    <property type="entry name" value="PROTEIN KINASE-LIKE DOMAIN-CONTAINING"/>
    <property type="match status" value="1"/>
</dbReference>
<dbReference type="EMBL" id="CM000654">
    <property type="protein sequence ID" value="EED87451.1"/>
    <property type="molecule type" value="Genomic_DNA"/>
</dbReference>
<evidence type="ECO:0000256" key="1">
    <source>
        <dbReference type="SAM" id="MobiDB-lite"/>
    </source>
</evidence>
<gene>
    <name evidence="2" type="ORF">THAPSDRAFT_25837</name>
</gene>
<dbReference type="RefSeq" id="XP_002295147.1">
    <property type="nucleotide sequence ID" value="XM_002295111.1"/>
</dbReference>
<organism evidence="2 3">
    <name type="scientific">Thalassiosira pseudonana</name>
    <name type="common">Marine diatom</name>
    <name type="synonym">Cyclotella nana</name>
    <dbReference type="NCBI Taxonomy" id="35128"/>
    <lineage>
        <taxon>Eukaryota</taxon>
        <taxon>Sar</taxon>
        <taxon>Stramenopiles</taxon>
        <taxon>Ochrophyta</taxon>
        <taxon>Bacillariophyta</taxon>
        <taxon>Coscinodiscophyceae</taxon>
        <taxon>Thalassiosirophycidae</taxon>
        <taxon>Thalassiosirales</taxon>
        <taxon>Thalassiosiraceae</taxon>
        <taxon>Thalassiosira</taxon>
    </lineage>
</organism>
<dbReference type="SUPFAM" id="SSF56112">
    <property type="entry name" value="Protein kinase-like (PK-like)"/>
    <property type="match status" value="1"/>
</dbReference>
<dbReference type="InterPro" id="IPR004119">
    <property type="entry name" value="EcKL"/>
</dbReference>
<dbReference type="AlphaFoldDB" id="B8CG92"/>
<dbReference type="PANTHER" id="PTHR11012:SF30">
    <property type="entry name" value="PROTEIN KINASE-LIKE DOMAIN-CONTAINING"/>
    <property type="match status" value="1"/>
</dbReference>
<evidence type="ECO:0000313" key="2">
    <source>
        <dbReference type="EMBL" id="EED87451.1"/>
    </source>
</evidence>
<dbReference type="GeneID" id="7442643"/>
<dbReference type="PaxDb" id="35128-Thaps25837"/>
<sequence>METTNEDEDAPFMTSWDDAFIVTTRLQSALSSRGVSTPIASSTVSPLEGSGLSGDLSLLTLDTNKYVLKRTRAGVDAKKYSKRLGLQREGAFYETIGPWIQVRLDMIPTTSQSVHTFIPKALYAEHSDITGQKAIVLEYYDNATEAGRYFPHSVLTKNAMEYDGKINAKTITLEATRMAASFHGTFYLSPALLSSDLITPHLRMANWIQGKDKESFIASQSEVAGRWKRCKARWEKGSYYGGEVKLEKEFVDVMDKSCDEALDFDKFVSKWSVEKDGDGTAKQSTIDWSLVHGDFHPGNMLCLNNSSTNKPQLILIDWEVVGVGSGPQDIGQFLISHLEPSEAYDMIDEVTAVYRKSLLETLEAVNSKDNTNTAPTVVPTVKQMKHEIIFGGIERWVWLFGYMCDLEESMPSLYMQYFHDQMHGWIRMSVCLVLEEETGGWMEIGADRWSMSHDLITRKYPRCIATISAGFEKGDFLVREEKGQRVYFDFFEEAFNYIAAKGYARMPKGEEAEWMDLMGWRVMKWRGNYSLCLDFGISTGHAPFHELLGWICYLDVKRNRVGLFAFEIVVICRELCHLQNLDLEESIHASVKGGMKYNTGRLLMVLHKPLIPHKGEDYDESMRGGRGYEEPDMENNAMLPMP</sequence>
<keyword evidence="3" id="KW-1185">Reference proteome</keyword>
<dbReference type="Gene3D" id="3.90.1200.10">
    <property type="match status" value="1"/>
</dbReference>
<dbReference type="eggNOG" id="ENOG502RUMD">
    <property type="taxonomic scope" value="Eukaryota"/>
</dbReference>
<feature type="region of interest" description="Disordered" evidence="1">
    <location>
        <begin position="617"/>
        <end position="642"/>
    </location>
</feature>
<protein>
    <recommendedName>
        <fullName evidence="4">Aminoglycoside phosphotransferase domain-containing protein</fullName>
    </recommendedName>
</protein>
<dbReference type="InterPro" id="IPR011009">
    <property type="entry name" value="Kinase-like_dom_sf"/>
</dbReference>
<reference evidence="2 3" key="2">
    <citation type="journal article" date="2008" name="Nature">
        <title>The Phaeodactylum genome reveals the evolutionary history of diatom genomes.</title>
        <authorList>
            <person name="Bowler C."/>
            <person name="Allen A.E."/>
            <person name="Badger J.H."/>
            <person name="Grimwood J."/>
            <person name="Jabbari K."/>
            <person name="Kuo A."/>
            <person name="Maheswari U."/>
            <person name="Martens C."/>
            <person name="Maumus F."/>
            <person name="Otillar R.P."/>
            <person name="Rayko E."/>
            <person name="Salamov A."/>
            <person name="Vandepoele K."/>
            <person name="Beszteri B."/>
            <person name="Gruber A."/>
            <person name="Heijde M."/>
            <person name="Katinka M."/>
            <person name="Mock T."/>
            <person name="Valentin K."/>
            <person name="Verret F."/>
            <person name="Berges J.A."/>
            <person name="Brownlee C."/>
            <person name="Cadoret J.P."/>
            <person name="Chiovitti A."/>
            <person name="Choi C.J."/>
            <person name="Coesel S."/>
            <person name="De Martino A."/>
            <person name="Detter J.C."/>
            <person name="Durkin C."/>
            <person name="Falciatore A."/>
            <person name="Fournet J."/>
            <person name="Haruta M."/>
            <person name="Huysman M.J."/>
            <person name="Jenkins B.D."/>
            <person name="Jiroutova K."/>
            <person name="Jorgensen R.E."/>
            <person name="Joubert Y."/>
            <person name="Kaplan A."/>
            <person name="Kroger N."/>
            <person name="Kroth P.G."/>
            <person name="La Roche J."/>
            <person name="Lindquist E."/>
            <person name="Lommer M."/>
            <person name="Martin-Jezequel V."/>
            <person name="Lopez P.J."/>
            <person name="Lucas S."/>
            <person name="Mangogna M."/>
            <person name="McGinnis K."/>
            <person name="Medlin L.K."/>
            <person name="Montsant A."/>
            <person name="Oudot-Le Secq M.P."/>
            <person name="Napoli C."/>
            <person name="Obornik M."/>
            <person name="Parker M.S."/>
            <person name="Petit J.L."/>
            <person name="Porcel B.M."/>
            <person name="Poulsen N."/>
            <person name="Robison M."/>
            <person name="Rychlewski L."/>
            <person name="Rynearson T.A."/>
            <person name="Schmutz J."/>
            <person name="Shapiro H."/>
            <person name="Siaut M."/>
            <person name="Stanley M."/>
            <person name="Sussman M.R."/>
            <person name="Taylor A.R."/>
            <person name="Vardi A."/>
            <person name="von Dassow P."/>
            <person name="Vyverman W."/>
            <person name="Willis A."/>
            <person name="Wyrwicz L.S."/>
            <person name="Rokhsar D.S."/>
            <person name="Weissenbach J."/>
            <person name="Armbrust E.V."/>
            <person name="Green B.R."/>
            <person name="Van de Peer Y."/>
            <person name="Grigoriev I.V."/>
        </authorList>
    </citation>
    <scope>NUCLEOTIDE SEQUENCE [LARGE SCALE GENOMIC DNA]</scope>
    <source>
        <strain evidence="2 3">CCMP1335</strain>
    </source>
</reference>
<proteinExistence type="predicted"/>
<reference evidence="2 3" key="1">
    <citation type="journal article" date="2004" name="Science">
        <title>The genome of the diatom Thalassiosira pseudonana: ecology, evolution, and metabolism.</title>
        <authorList>
            <person name="Armbrust E.V."/>
            <person name="Berges J.A."/>
            <person name="Bowler C."/>
            <person name="Green B.R."/>
            <person name="Martinez D."/>
            <person name="Putnam N.H."/>
            <person name="Zhou S."/>
            <person name="Allen A.E."/>
            <person name="Apt K.E."/>
            <person name="Bechner M."/>
            <person name="Brzezinski M.A."/>
            <person name="Chaal B.K."/>
            <person name="Chiovitti A."/>
            <person name="Davis A.K."/>
            <person name="Demarest M.S."/>
            <person name="Detter J.C."/>
            <person name="Glavina T."/>
            <person name="Goodstein D."/>
            <person name="Hadi M.Z."/>
            <person name="Hellsten U."/>
            <person name="Hildebrand M."/>
            <person name="Jenkins B.D."/>
            <person name="Jurka J."/>
            <person name="Kapitonov V.V."/>
            <person name="Kroger N."/>
            <person name="Lau W.W."/>
            <person name="Lane T.W."/>
            <person name="Larimer F.W."/>
            <person name="Lippmeier J.C."/>
            <person name="Lucas S."/>
            <person name="Medina M."/>
            <person name="Montsant A."/>
            <person name="Obornik M."/>
            <person name="Parker M.S."/>
            <person name="Palenik B."/>
            <person name="Pazour G.J."/>
            <person name="Richardson P.M."/>
            <person name="Rynearson T.A."/>
            <person name="Saito M.A."/>
            <person name="Schwartz D.C."/>
            <person name="Thamatrakoln K."/>
            <person name="Valentin K."/>
            <person name="Vardi A."/>
            <person name="Wilkerson F.P."/>
            <person name="Rokhsar D.S."/>
        </authorList>
    </citation>
    <scope>NUCLEOTIDE SEQUENCE [LARGE SCALE GENOMIC DNA]</scope>
    <source>
        <strain evidence="2 3">CCMP1335</strain>
    </source>
</reference>
<dbReference type="Proteomes" id="UP000001449">
    <property type="component" value="Chromosome 23"/>
</dbReference>
<dbReference type="InParanoid" id="B8CG92"/>
<dbReference type="KEGG" id="tps:THAPSDRAFT_25837"/>
<dbReference type="Pfam" id="PF02958">
    <property type="entry name" value="EcKL"/>
    <property type="match status" value="1"/>
</dbReference>
<feature type="compositionally biased region" description="Basic and acidic residues" evidence="1">
    <location>
        <begin position="617"/>
        <end position="629"/>
    </location>
</feature>
<evidence type="ECO:0008006" key="4">
    <source>
        <dbReference type="Google" id="ProtNLM"/>
    </source>
</evidence>
<dbReference type="OMA" id="ERWVWLF"/>
<dbReference type="HOGENOM" id="CLU_426734_0_0_1"/>
<evidence type="ECO:0000313" key="3">
    <source>
        <dbReference type="Proteomes" id="UP000001449"/>
    </source>
</evidence>